<gene>
    <name evidence="1" type="ORF">METZ01_LOCUS34461</name>
</gene>
<dbReference type="Gene3D" id="2.30.30.380">
    <property type="entry name" value="Zn-finger domain of Sec23/24"/>
    <property type="match status" value="1"/>
</dbReference>
<dbReference type="AlphaFoldDB" id="A0A381QUY6"/>
<sequence length="68" mass="7695">MNDLAIIACPGCGVKNRIRTYNPEKIPVCGKCKAQLVSEKEHAAFSKFNDNLNTFKDFPDFGFRNNKE</sequence>
<proteinExistence type="predicted"/>
<protein>
    <submittedName>
        <fullName evidence="1">Uncharacterized protein</fullName>
    </submittedName>
</protein>
<evidence type="ECO:0000313" key="1">
    <source>
        <dbReference type="EMBL" id="SUZ81607.1"/>
    </source>
</evidence>
<accession>A0A381QUY6</accession>
<reference evidence="1" key="1">
    <citation type="submission" date="2018-05" db="EMBL/GenBank/DDBJ databases">
        <authorList>
            <person name="Lanie J.A."/>
            <person name="Ng W.-L."/>
            <person name="Kazmierczak K.M."/>
            <person name="Andrzejewski T.M."/>
            <person name="Davidsen T.M."/>
            <person name="Wayne K.J."/>
            <person name="Tettelin H."/>
            <person name="Glass J.I."/>
            <person name="Rusch D."/>
            <person name="Podicherti R."/>
            <person name="Tsui H.-C.T."/>
            <person name="Winkler M.E."/>
        </authorList>
    </citation>
    <scope>NUCLEOTIDE SEQUENCE</scope>
</reference>
<organism evidence="1">
    <name type="scientific">marine metagenome</name>
    <dbReference type="NCBI Taxonomy" id="408172"/>
    <lineage>
        <taxon>unclassified sequences</taxon>
        <taxon>metagenomes</taxon>
        <taxon>ecological metagenomes</taxon>
    </lineage>
</organism>
<name>A0A381QUY6_9ZZZZ</name>
<dbReference type="EMBL" id="UINC01001474">
    <property type="protein sequence ID" value="SUZ81607.1"/>
    <property type="molecule type" value="Genomic_DNA"/>
</dbReference>